<dbReference type="OMA" id="HRCNSVK"/>
<keyword evidence="5" id="KW-1185">Reference proteome</keyword>
<keyword evidence="2" id="KW-0677">Repeat</keyword>
<organism evidence="4 5">
    <name type="scientific">Eptatretus burgeri</name>
    <name type="common">Inshore hagfish</name>
    <dbReference type="NCBI Taxonomy" id="7764"/>
    <lineage>
        <taxon>Eukaryota</taxon>
        <taxon>Metazoa</taxon>
        <taxon>Chordata</taxon>
        <taxon>Craniata</taxon>
        <taxon>Vertebrata</taxon>
        <taxon>Cyclostomata</taxon>
        <taxon>Myxini</taxon>
        <taxon>Myxiniformes</taxon>
        <taxon>Myxinidae</taxon>
        <taxon>Eptatretinae</taxon>
        <taxon>Eptatretus</taxon>
    </lineage>
</organism>
<dbReference type="GO" id="GO:0007601">
    <property type="term" value="P:visual perception"/>
    <property type="evidence" value="ECO:0007669"/>
    <property type="project" value="TreeGrafter"/>
</dbReference>
<dbReference type="GO" id="GO:0005212">
    <property type="term" value="F:structural constituent of eye lens"/>
    <property type="evidence" value="ECO:0007669"/>
    <property type="project" value="TreeGrafter"/>
</dbReference>
<dbReference type="InterPro" id="IPR011024">
    <property type="entry name" value="G_crystallin-like"/>
</dbReference>
<sequence>KIQVVLYEEEEFCGRSQEMCVTLAIYLFVCSSWVIYEEPGFQGRQLLLEEGEFPRPSAWGGYSGRLGSIRPICCVSSTFHNHLLSSTRVVPEHYLEGCRWVAYEEANFCGEQYILERGLYRSHLDWGGSDPSIGSVRPVFLVRLPMTMKLHFI</sequence>
<dbReference type="SUPFAM" id="SSF49695">
    <property type="entry name" value="gamma-Crystallin-like"/>
    <property type="match status" value="1"/>
</dbReference>
<evidence type="ECO:0000259" key="3">
    <source>
        <dbReference type="PROSITE" id="PS50915"/>
    </source>
</evidence>
<reference evidence="4" key="2">
    <citation type="submission" date="2025-09" db="UniProtKB">
        <authorList>
            <consortium name="Ensembl"/>
        </authorList>
    </citation>
    <scope>IDENTIFICATION</scope>
</reference>
<feature type="domain" description="Beta/gamma crystallin 'Greek key'" evidence="3">
    <location>
        <begin position="31"/>
        <end position="73"/>
    </location>
</feature>
<dbReference type="Gene3D" id="2.60.20.10">
    <property type="entry name" value="Crystallins"/>
    <property type="match status" value="2"/>
</dbReference>
<evidence type="ECO:0000256" key="2">
    <source>
        <dbReference type="ARBA" id="ARBA00022737"/>
    </source>
</evidence>
<dbReference type="AlphaFoldDB" id="A0A8C4N311"/>
<name>A0A8C4N311_EPTBU</name>
<evidence type="ECO:0000313" key="5">
    <source>
        <dbReference type="Proteomes" id="UP000694388"/>
    </source>
</evidence>
<dbReference type="SMART" id="SM00247">
    <property type="entry name" value="XTALbg"/>
    <property type="match status" value="2"/>
</dbReference>
<evidence type="ECO:0000313" key="4">
    <source>
        <dbReference type="Ensembl" id="ENSEBUP00000001428.1"/>
    </source>
</evidence>
<accession>A0A8C4N311</accession>
<proteinExistence type="inferred from homology"/>
<dbReference type="Pfam" id="PF00030">
    <property type="entry name" value="Crystall"/>
    <property type="match status" value="2"/>
</dbReference>
<dbReference type="GeneTree" id="ENSGT00940000155695"/>
<dbReference type="InterPro" id="IPR050252">
    <property type="entry name" value="Beta/Gamma-Crystallin"/>
</dbReference>
<dbReference type="PANTHER" id="PTHR11818">
    <property type="entry name" value="BETA/GAMMA CRYSTALLIN"/>
    <property type="match status" value="1"/>
</dbReference>
<comment type="similarity">
    <text evidence="1">Belongs to the beta/gamma-crystallin family.</text>
</comment>
<dbReference type="InterPro" id="IPR001064">
    <property type="entry name" value="Beta/gamma_crystallin"/>
</dbReference>
<dbReference type="PROSITE" id="PS50915">
    <property type="entry name" value="CRYSTALLIN_BETA_GAMMA"/>
    <property type="match status" value="2"/>
</dbReference>
<dbReference type="GO" id="GO:0002088">
    <property type="term" value="P:lens development in camera-type eye"/>
    <property type="evidence" value="ECO:0007669"/>
    <property type="project" value="TreeGrafter"/>
</dbReference>
<dbReference type="PANTHER" id="PTHR11818:SF38">
    <property type="entry name" value="VERY LARGE A-KINASE ANCHOR PROTEIN"/>
    <property type="match status" value="1"/>
</dbReference>
<dbReference type="Proteomes" id="UP000694388">
    <property type="component" value="Unplaced"/>
</dbReference>
<feature type="domain" description="Beta/gamma crystallin 'Greek key'" evidence="3">
    <location>
        <begin position="98"/>
        <end position="140"/>
    </location>
</feature>
<protein>
    <recommendedName>
        <fullName evidence="3">Beta/gamma crystallin 'Greek key' domain-containing protein</fullName>
    </recommendedName>
</protein>
<dbReference type="Ensembl" id="ENSEBUT00000001756.1">
    <property type="protein sequence ID" value="ENSEBUP00000001428.1"/>
    <property type="gene ID" value="ENSEBUG00000001215.1"/>
</dbReference>
<reference evidence="4" key="1">
    <citation type="submission" date="2025-08" db="UniProtKB">
        <authorList>
            <consortium name="Ensembl"/>
        </authorList>
    </citation>
    <scope>IDENTIFICATION</scope>
</reference>
<evidence type="ECO:0000256" key="1">
    <source>
        <dbReference type="ARBA" id="ARBA00009646"/>
    </source>
</evidence>